<dbReference type="EMBL" id="JAGTTN010000010">
    <property type="protein sequence ID" value="MCC2034134.1"/>
    <property type="molecule type" value="Genomic_DNA"/>
</dbReference>
<keyword evidence="1" id="KW-1133">Transmembrane helix</keyword>
<evidence type="ECO:0000256" key="1">
    <source>
        <dbReference type="SAM" id="Phobius"/>
    </source>
</evidence>
<evidence type="ECO:0000313" key="2">
    <source>
        <dbReference type="EMBL" id="MCC2034134.1"/>
    </source>
</evidence>
<accession>A0A9X1LXU7</accession>
<name>A0A9X1LXU7_9MICO</name>
<dbReference type="AlphaFoldDB" id="A0A9X1LXU7"/>
<evidence type="ECO:0000313" key="3">
    <source>
        <dbReference type="Proteomes" id="UP001139354"/>
    </source>
</evidence>
<sequence>MSEVTDRDPLDLLLNDAVPPTSEMTPEVAHQLDLLVARSMPTSRRGRRSWRRPLAVGVMSLLIIGGATTATAAVTGVWPLWAETPDAVAHFTLPSGAQCEYRVGNTQGLDAEAVEVVTAHYRSLDTSKLLNPGNVAAMVAQIREEEATAASDGTMDGAANAVAISADSEYRLAAWRLIHEDLESKLTESGVDTGDLMSEGQFHCPGAEW</sequence>
<comment type="caution">
    <text evidence="2">The sequence shown here is derived from an EMBL/GenBank/DDBJ whole genome shotgun (WGS) entry which is preliminary data.</text>
</comment>
<keyword evidence="3" id="KW-1185">Reference proteome</keyword>
<dbReference type="Proteomes" id="UP001139354">
    <property type="component" value="Unassembled WGS sequence"/>
</dbReference>
<dbReference type="RefSeq" id="WP_229386133.1">
    <property type="nucleotide sequence ID" value="NZ_JAGTTN010000010.1"/>
</dbReference>
<keyword evidence="1" id="KW-0812">Transmembrane</keyword>
<protein>
    <submittedName>
        <fullName evidence="2">Uncharacterized protein</fullName>
    </submittedName>
</protein>
<organism evidence="2 3">
    <name type="scientific">Microbacterium allomyrinae</name>
    <dbReference type="NCBI Taxonomy" id="2830666"/>
    <lineage>
        <taxon>Bacteria</taxon>
        <taxon>Bacillati</taxon>
        <taxon>Actinomycetota</taxon>
        <taxon>Actinomycetes</taxon>
        <taxon>Micrococcales</taxon>
        <taxon>Microbacteriaceae</taxon>
        <taxon>Microbacterium</taxon>
    </lineage>
</organism>
<reference evidence="2" key="1">
    <citation type="submission" date="2021-04" db="EMBL/GenBank/DDBJ databases">
        <title>Microbacterium tenobrionis sp. nov. and Microbacterium allomyrinae sp. nov., isolated from larvae of Tenobrio molitor and Allomyrina dichotoma, respectively.</title>
        <authorList>
            <person name="Lee S.D."/>
        </authorList>
    </citation>
    <scope>NUCLEOTIDE SEQUENCE</scope>
    <source>
        <strain evidence="2">BWT-G7</strain>
    </source>
</reference>
<keyword evidence="1" id="KW-0472">Membrane</keyword>
<proteinExistence type="predicted"/>
<feature type="transmembrane region" description="Helical" evidence="1">
    <location>
        <begin position="54"/>
        <end position="81"/>
    </location>
</feature>
<gene>
    <name evidence="2" type="ORF">KEC57_18260</name>
</gene>